<protein>
    <submittedName>
        <fullName evidence="2">Uncharacterized protein</fullName>
    </submittedName>
</protein>
<dbReference type="KEGG" id="wjo:FOL01_0837"/>
<dbReference type="RefSeq" id="WP_075269530.1">
    <property type="nucleotide sequence ID" value="NZ_CP014332.1"/>
</dbReference>
<organism evidence="2 3">
    <name type="scientific">Weissella jogaejeotgali</name>
    <dbReference type="NCBI Taxonomy" id="1631871"/>
    <lineage>
        <taxon>Bacteria</taxon>
        <taxon>Bacillati</taxon>
        <taxon>Bacillota</taxon>
        <taxon>Bacilli</taxon>
        <taxon>Lactobacillales</taxon>
        <taxon>Lactobacillaceae</taxon>
        <taxon>Weissella</taxon>
    </lineage>
</organism>
<dbReference type="Gene3D" id="2.30.110.10">
    <property type="entry name" value="Electron Transport, Fmn-binding Protein, Chain A"/>
    <property type="match status" value="1"/>
</dbReference>
<keyword evidence="1" id="KW-1133">Transmembrane helix</keyword>
<evidence type="ECO:0000256" key="1">
    <source>
        <dbReference type="SAM" id="Phobius"/>
    </source>
</evidence>
<sequence>MYPKRFIQLFIIFFITIFISLGIVSLFNVSGFWLQGILITIIGYIVLIIPLTTLTILKQRKKFSSNTDSNSDEVFNNTLAKVENVFVLATKSETGNLTASIVTFKQSASDDNVFFVVTGSDTERTANIARNGVAAVTTWYDEKTGARFSSKHVAASVIADDQVQATLQKHPEIKALDDNFNNHVIIQLTLDSALVESFRDQPIAVSF</sequence>
<dbReference type="OrthoDB" id="2242642at2"/>
<dbReference type="AlphaFoldDB" id="A0A1L6RAZ0"/>
<dbReference type="EMBL" id="CP014332">
    <property type="protein sequence ID" value="APS41696.1"/>
    <property type="molecule type" value="Genomic_DNA"/>
</dbReference>
<feature type="transmembrane region" description="Helical" evidence="1">
    <location>
        <begin position="7"/>
        <end position="27"/>
    </location>
</feature>
<keyword evidence="3" id="KW-1185">Reference proteome</keyword>
<gene>
    <name evidence="2" type="ORF">FOL01_0837</name>
</gene>
<keyword evidence="1" id="KW-0812">Transmembrane</keyword>
<dbReference type="STRING" id="1631871.FOL01_0837"/>
<proteinExistence type="predicted"/>
<dbReference type="Proteomes" id="UP000185473">
    <property type="component" value="Chromosome"/>
</dbReference>
<evidence type="ECO:0000313" key="2">
    <source>
        <dbReference type="EMBL" id="APS41696.1"/>
    </source>
</evidence>
<accession>A0A1L6RAZ0</accession>
<evidence type="ECO:0000313" key="3">
    <source>
        <dbReference type="Proteomes" id="UP000185473"/>
    </source>
</evidence>
<feature type="transmembrane region" description="Helical" evidence="1">
    <location>
        <begin position="33"/>
        <end position="57"/>
    </location>
</feature>
<dbReference type="SUPFAM" id="SSF50475">
    <property type="entry name" value="FMN-binding split barrel"/>
    <property type="match status" value="1"/>
</dbReference>
<reference evidence="2 3" key="1">
    <citation type="submission" date="2016-02" db="EMBL/GenBank/DDBJ databases">
        <title>Complete Genome Sequence of Weissella jogaejeotgali FOL01.</title>
        <authorList>
            <person name="Lee J.-H."/>
            <person name="Ku H.-J."/>
        </authorList>
    </citation>
    <scope>NUCLEOTIDE SEQUENCE [LARGE SCALE GENOMIC DNA]</scope>
    <source>
        <strain evidence="2 3">FOL01</strain>
    </source>
</reference>
<name>A0A1L6RAZ0_9LACO</name>
<dbReference type="InterPro" id="IPR012349">
    <property type="entry name" value="Split_barrel_FMN-bd"/>
</dbReference>
<keyword evidence="1" id="KW-0472">Membrane</keyword>